<gene>
    <name evidence="2" type="ORF">QM012_001008</name>
</gene>
<organism evidence="2 3">
    <name type="scientific">Aureobasidium pullulans</name>
    <name type="common">Black yeast</name>
    <name type="synonym">Pullularia pullulans</name>
    <dbReference type="NCBI Taxonomy" id="5580"/>
    <lineage>
        <taxon>Eukaryota</taxon>
        <taxon>Fungi</taxon>
        <taxon>Dikarya</taxon>
        <taxon>Ascomycota</taxon>
        <taxon>Pezizomycotina</taxon>
        <taxon>Dothideomycetes</taxon>
        <taxon>Dothideomycetidae</taxon>
        <taxon>Dothideales</taxon>
        <taxon>Saccotheciaceae</taxon>
        <taxon>Aureobasidium</taxon>
    </lineage>
</organism>
<reference evidence="2 3" key="1">
    <citation type="submission" date="2023-11" db="EMBL/GenBank/DDBJ databases">
        <title>Draft genome sequence and annotation of the polyextremotolerant black yeast-like fungus Aureobasidium pullulans NRRL 62042.</title>
        <authorList>
            <person name="Dielentheis-Frenken M.R.E."/>
            <person name="Wibberg D."/>
            <person name="Blank L.M."/>
            <person name="Tiso T."/>
        </authorList>
    </citation>
    <scope>NUCLEOTIDE SEQUENCE [LARGE SCALE GENOMIC DNA]</scope>
    <source>
        <strain evidence="2 3">NRRL 62042</strain>
    </source>
</reference>
<feature type="compositionally biased region" description="Basic and acidic residues" evidence="1">
    <location>
        <begin position="126"/>
        <end position="143"/>
    </location>
</feature>
<evidence type="ECO:0000313" key="2">
    <source>
        <dbReference type="EMBL" id="KAK6003163.1"/>
    </source>
</evidence>
<feature type="region of interest" description="Disordered" evidence="1">
    <location>
        <begin position="108"/>
        <end position="173"/>
    </location>
</feature>
<feature type="compositionally biased region" description="Basic and acidic residues" evidence="1">
    <location>
        <begin position="1"/>
        <end position="19"/>
    </location>
</feature>
<feature type="region of interest" description="Disordered" evidence="1">
    <location>
        <begin position="1"/>
        <end position="28"/>
    </location>
</feature>
<dbReference type="EMBL" id="JASGXD010000010">
    <property type="protein sequence ID" value="KAK6003163.1"/>
    <property type="molecule type" value="Genomic_DNA"/>
</dbReference>
<protein>
    <submittedName>
        <fullName evidence="2">Uncharacterized protein</fullName>
    </submittedName>
</protein>
<keyword evidence="3" id="KW-1185">Reference proteome</keyword>
<evidence type="ECO:0000256" key="1">
    <source>
        <dbReference type="SAM" id="MobiDB-lite"/>
    </source>
</evidence>
<sequence length="173" mass="19203">MLPLKRDGRDLSPRKEPSKRSSTIDWAKLSGEEIKQRAQETLRQIRDSTISKPAAPKLTGQQIKEPAMEGLRQMRERNGTVAEPAAPPKLTAQEINERVLVGFRQMRERNGTVSKPAAPKLTAQEIKARVLEGMRQAQERKCNADSQPSDPSKPRDQSLDIGKASNPETVAEG</sequence>
<evidence type="ECO:0000313" key="3">
    <source>
        <dbReference type="Proteomes" id="UP001341245"/>
    </source>
</evidence>
<dbReference type="Proteomes" id="UP001341245">
    <property type="component" value="Unassembled WGS sequence"/>
</dbReference>
<accession>A0ABR0TFF9</accession>
<name>A0ABR0TFF9_AURPU</name>
<proteinExistence type="predicted"/>
<comment type="caution">
    <text evidence="2">The sequence shown here is derived from an EMBL/GenBank/DDBJ whole genome shotgun (WGS) entry which is preliminary data.</text>
</comment>